<dbReference type="EMBL" id="CAJOBR010027151">
    <property type="protein sequence ID" value="CAF4974879.1"/>
    <property type="molecule type" value="Genomic_DNA"/>
</dbReference>
<evidence type="ECO:0000256" key="1">
    <source>
        <dbReference type="SAM" id="Coils"/>
    </source>
</evidence>
<reference evidence="3" key="1">
    <citation type="submission" date="2021-02" db="EMBL/GenBank/DDBJ databases">
        <authorList>
            <person name="Nowell W R."/>
        </authorList>
    </citation>
    <scope>NUCLEOTIDE SEQUENCE</scope>
</reference>
<organism evidence="3 4">
    <name type="scientific">Rotaria socialis</name>
    <dbReference type="NCBI Taxonomy" id="392032"/>
    <lineage>
        <taxon>Eukaryota</taxon>
        <taxon>Metazoa</taxon>
        <taxon>Spiralia</taxon>
        <taxon>Gnathifera</taxon>
        <taxon>Rotifera</taxon>
        <taxon>Eurotatoria</taxon>
        <taxon>Bdelloidea</taxon>
        <taxon>Philodinida</taxon>
        <taxon>Philodinidae</taxon>
        <taxon>Rotaria</taxon>
    </lineage>
</organism>
<comment type="caution">
    <text evidence="3">The sequence shown here is derived from an EMBL/GenBank/DDBJ whole genome shotgun (WGS) entry which is preliminary data.</text>
</comment>
<name>A0A821Z2E8_9BILA</name>
<feature type="region of interest" description="Disordered" evidence="2">
    <location>
        <begin position="235"/>
        <end position="289"/>
    </location>
</feature>
<feature type="coiled-coil region" evidence="1">
    <location>
        <begin position="169"/>
        <end position="228"/>
    </location>
</feature>
<proteinExistence type="predicted"/>
<sequence>FSIDSGSPSGNAAHQTTSRYGGGLRYTNHGFDPTVARLVEAPLHDSTYFGSPTVNNLALHNHQNHFISTTNLNINENNSHRQQNQQPQSSLICSTPYVPQVRDDIDDDSSVFKPTFRQQEQNIQHCDRHSIVGSDSGIVMVNSNTPQHEQSDENVMVERKLSDLVQQLGKQLENDAQKVNEKLESKLKKLEDMINQQTYVIRQQDEVIERLKSKILKIEIERDNFRDRLFVHEKREQDEKKTVPANETDKFHNQNNNTEQRNQTDRKYSDTSTTTDNNKLSTKKVWKKF</sequence>
<dbReference type="AlphaFoldDB" id="A0A821Z2E8"/>
<feature type="region of interest" description="Disordered" evidence="2">
    <location>
        <begin position="1"/>
        <end position="25"/>
    </location>
</feature>
<dbReference type="Proteomes" id="UP000663848">
    <property type="component" value="Unassembled WGS sequence"/>
</dbReference>
<feature type="non-terminal residue" evidence="3">
    <location>
        <position position="1"/>
    </location>
</feature>
<feature type="compositionally biased region" description="Polar residues" evidence="2">
    <location>
        <begin position="270"/>
        <end position="280"/>
    </location>
</feature>
<protein>
    <submittedName>
        <fullName evidence="3">Uncharacterized protein</fullName>
    </submittedName>
</protein>
<evidence type="ECO:0000313" key="4">
    <source>
        <dbReference type="Proteomes" id="UP000663848"/>
    </source>
</evidence>
<keyword evidence="1" id="KW-0175">Coiled coil</keyword>
<evidence type="ECO:0000313" key="3">
    <source>
        <dbReference type="EMBL" id="CAF4974879.1"/>
    </source>
</evidence>
<accession>A0A821Z2E8</accession>
<feature type="compositionally biased region" description="Polar residues" evidence="2">
    <location>
        <begin position="1"/>
        <end position="19"/>
    </location>
</feature>
<feature type="compositionally biased region" description="Basic and acidic residues" evidence="2">
    <location>
        <begin position="235"/>
        <end position="252"/>
    </location>
</feature>
<gene>
    <name evidence="3" type="ORF">QYT958_LOCUS35573</name>
</gene>
<evidence type="ECO:0000256" key="2">
    <source>
        <dbReference type="SAM" id="MobiDB-lite"/>
    </source>
</evidence>